<feature type="chain" id="PRO_5030023241" description="F5/8 type C domain-containing protein" evidence="1">
    <location>
        <begin position="22"/>
        <end position="406"/>
    </location>
</feature>
<gene>
    <name evidence="5" type="ORF">SAMN05421788_101897</name>
</gene>
<proteinExistence type="predicted"/>
<organism evidence="5 6">
    <name type="scientific">Filimonas lacunae</name>
    <dbReference type="NCBI Taxonomy" id="477680"/>
    <lineage>
        <taxon>Bacteria</taxon>
        <taxon>Pseudomonadati</taxon>
        <taxon>Bacteroidota</taxon>
        <taxon>Chitinophagia</taxon>
        <taxon>Chitinophagales</taxon>
        <taxon>Chitinophagaceae</taxon>
        <taxon>Filimonas</taxon>
    </lineage>
</organism>
<dbReference type="EMBL" id="FTOR01000001">
    <property type="protein sequence ID" value="SIS73616.1"/>
    <property type="molecule type" value="Genomic_DNA"/>
</dbReference>
<sequence>MKKVLFLSTYIYILLACAVTACKEDVQKPLNSSSGTPGKVSNIGIVNENGQATLTYTLPGNPDLAYVKAVYDLRSGVKREVKASQYTNTLVVDGFGDTLPHVITLYAVNKSEVASEPVAITVKPLENPIWAVYRNLKVLADFAGVRIISKNPVRANVSIIAMVDTTYEYVLLRGIYTSTDSINQPIRGLSIKATKLAVFVRDRFLNSTDTLFTTLTPLYEAALPKSNYKTMTPVIWPGDAPMTNSSSGTAGVGIPKIWDGDIINWPSCLAGTPTNLAPQSFTFDLGQLAQLSRIVIWDYPEYLNNGRIYYYRGCMKRFEVWGSANPATDGSWDSWTLLGEFTEVKPSGSAYGIQTTEDYDMAYAGFSWDFRIDVPKMRYLRVRCKENWVGTTFPMISEVQVYGDAR</sequence>
<feature type="domain" description="DUF5000" evidence="3">
    <location>
        <begin position="258"/>
        <end position="403"/>
    </location>
</feature>
<evidence type="ECO:0000256" key="1">
    <source>
        <dbReference type="SAM" id="SignalP"/>
    </source>
</evidence>
<reference evidence="6" key="1">
    <citation type="submission" date="2017-01" db="EMBL/GenBank/DDBJ databases">
        <authorList>
            <person name="Varghese N."/>
            <person name="Submissions S."/>
        </authorList>
    </citation>
    <scope>NUCLEOTIDE SEQUENCE [LARGE SCALE GENOMIC DNA]</scope>
    <source>
        <strain evidence="6">DSM 21054</strain>
    </source>
</reference>
<dbReference type="SUPFAM" id="SSF49785">
    <property type="entry name" value="Galactose-binding domain-like"/>
    <property type="match status" value="1"/>
</dbReference>
<feature type="signal peptide" evidence="1">
    <location>
        <begin position="1"/>
        <end position="21"/>
    </location>
</feature>
<protein>
    <recommendedName>
        <fullName evidence="7">F5/8 type C domain-containing protein</fullName>
    </recommendedName>
</protein>
<evidence type="ECO:0000259" key="3">
    <source>
        <dbReference type="Pfam" id="PF16391"/>
    </source>
</evidence>
<dbReference type="InterPro" id="IPR033431">
    <property type="entry name" value="DUF5126"/>
</dbReference>
<keyword evidence="6" id="KW-1185">Reference proteome</keyword>
<name>A0A173MP97_9BACT</name>
<dbReference type="InterPro" id="IPR032527">
    <property type="entry name" value="DUF4959"/>
</dbReference>
<dbReference type="Pfam" id="PF16323">
    <property type="entry name" value="DUF4959"/>
    <property type="match status" value="1"/>
</dbReference>
<feature type="domain" description="DUF5126" evidence="4">
    <location>
        <begin position="126"/>
        <end position="226"/>
    </location>
</feature>
<keyword evidence="1" id="KW-0732">Signal</keyword>
<feature type="domain" description="DUF4959" evidence="2">
    <location>
        <begin position="21"/>
        <end position="124"/>
    </location>
</feature>
<evidence type="ECO:0000259" key="4">
    <source>
        <dbReference type="Pfam" id="PF17166"/>
    </source>
</evidence>
<evidence type="ECO:0000313" key="6">
    <source>
        <dbReference type="Proteomes" id="UP000186917"/>
    </source>
</evidence>
<dbReference type="Pfam" id="PF17166">
    <property type="entry name" value="DUF5126"/>
    <property type="match status" value="1"/>
</dbReference>
<dbReference type="KEGG" id="fln:FLA_5511"/>
<dbReference type="RefSeq" id="WP_076376048.1">
    <property type="nucleotide sequence ID" value="NZ_AP017422.1"/>
</dbReference>
<dbReference type="InterPro" id="IPR032164">
    <property type="entry name" value="DUF5000"/>
</dbReference>
<evidence type="ECO:0000259" key="2">
    <source>
        <dbReference type="Pfam" id="PF16323"/>
    </source>
</evidence>
<dbReference type="InterPro" id="IPR008979">
    <property type="entry name" value="Galactose-bd-like_sf"/>
</dbReference>
<dbReference type="AlphaFoldDB" id="A0A173MP97"/>
<dbReference type="PROSITE" id="PS51257">
    <property type="entry name" value="PROKAR_LIPOPROTEIN"/>
    <property type="match status" value="1"/>
</dbReference>
<dbReference type="STRING" id="477680.SAMN05421788_101897"/>
<evidence type="ECO:0000313" key="5">
    <source>
        <dbReference type="EMBL" id="SIS73616.1"/>
    </source>
</evidence>
<evidence type="ECO:0008006" key="7">
    <source>
        <dbReference type="Google" id="ProtNLM"/>
    </source>
</evidence>
<accession>A0A173MP97</accession>
<dbReference type="Gene3D" id="2.60.120.260">
    <property type="entry name" value="Galactose-binding domain-like"/>
    <property type="match status" value="1"/>
</dbReference>
<dbReference type="Proteomes" id="UP000186917">
    <property type="component" value="Unassembled WGS sequence"/>
</dbReference>
<dbReference type="Pfam" id="PF16391">
    <property type="entry name" value="DUF5000"/>
    <property type="match status" value="1"/>
</dbReference>